<feature type="domain" description="TPR repeat" evidence="2">
    <location>
        <begin position="237"/>
        <end position="443"/>
    </location>
</feature>
<dbReference type="RefSeq" id="WP_068206936.1">
    <property type="nucleotide sequence ID" value="NZ_LZIT01000066.1"/>
</dbReference>
<dbReference type="AlphaFoldDB" id="A0ABD6P428"/>
<dbReference type="EMBL" id="LZIT01000066">
    <property type="protein sequence ID" value="OBG43073.1"/>
    <property type="molecule type" value="Genomic_DNA"/>
</dbReference>
<evidence type="ECO:0000259" key="2">
    <source>
        <dbReference type="Pfam" id="PF23275"/>
    </source>
</evidence>
<gene>
    <name evidence="3" type="ORF">A5672_10730</name>
</gene>
<feature type="domain" description="Predicted hydrolase N-terminal" evidence="1">
    <location>
        <begin position="1"/>
        <end position="190"/>
    </location>
</feature>
<comment type="caution">
    <text evidence="3">The sequence shown here is derived from an EMBL/GenBank/DDBJ whole genome shotgun (WGS) entry which is preliminary data.</text>
</comment>
<evidence type="ECO:0000313" key="4">
    <source>
        <dbReference type="Proteomes" id="UP000092086"/>
    </source>
</evidence>
<protein>
    <recommendedName>
        <fullName evidence="5">ESX-1 secretion-associated protein EspA/EspE-like domain-containing protein</fullName>
    </recommendedName>
</protein>
<evidence type="ECO:0000313" key="3">
    <source>
        <dbReference type="EMBL" id="OBG43073.1"/>
    </source>
</evidence>
<dbReference type="Pfam" id="PF23275">
    <property type="entry name" value="TPR_23"/>
    <property type="match status" value="1"/>
</dbReference>
<evidence type="ECO:0008006" key="5">
    <source>
        <dbReference type="Google" id="ProtNLM"/>
    </source>
</evidence>
<reference evidence="3 4" key="1">
    <citation type="submission" date="2016-06" db="EMBL/GenBank/DDBJ databases">
        <authorList>
            <person name="Sutton G."/>
            <person name="Brinkac L."/>
            <person name="Sanka R."/>
            <person name="Adams M."/>
            <person name="Lau E."/>
            <person name="Sam S."/>
            <person name="Sreng N."/>
            <person name="Him V."/>
            <person name="Kerleguer A."/>
            <person name="Cheng S."/>
        </authorList>
    </citation>
    <scope>NUCLEOTIDE SEQUENCE [LARGE SCALE GENOMIC DNA]</scope>
    <source>
        <strain evidence="3 4">E2978</strain>
    </source>
</reference>
<dbReference type="Proteomes" id="UP000092086">
    <property type="component" value="Unassembled WGS sequence"/>
</dbReference>
<dbReference type="Pfam" id="PF22905">
    <property type="entry name" value="Hydro_N_hd"/>
    <property type="match status" value="1"/>
</dbReference>
<sequence length="782" mass="82955">MQLEYIDIPALIAASGDPWAVNQTLQVGRPAQISSLAAAFHGAGRSTTEADATFDQARGRFEAAWTHENGDSPINAAAEVQRTAHALGAQSEQLPKIGAHLEEVAAALAEAQKGGKAVIAGLETSLQGLDDMIRQAVQMKNEGKITADELRAFTDTCEEDAVRLTKRALGQLHSIRNGYSRILQKGQSNLATDGYDPARVWGVDGHEAETPESAERDVRAALGGDRAAASRVNGVLGSITPDQVAGTVPLTAEQASVLSQLQAQQHGMSIDALKTAEQRLGDDRRMIGDSWQLMSNPSLVFPKTPLKVGAQQGSDTVRGGVEQLPDSVQQTLDVGQPGWMYADQTRTVADIVRDGDPALQRNTGIDQGLLHKGAMIMTQDWSRNTFDGTVESVFWAAGRDHQAVNWIVNQQGVGDQSTQDFLKNITHHAWSDGGEAAGSLFGWTQDAAGPEARIAGQTAQTYAAYLGSHSHELLDLPGHHTLGQVDPKLTQAFARGLSPYVTNIAGGTNELSQYFHTPDTNADVEAKLPIAKGIFSVLSTDKDASNIFNGAAMQQIMADQNRYADAVAHHVPGAVANDADLQQAATLKGLVDVGVNNAVHAEGLNGAQQAHEAYSRKESAYNSVVKGGSTALGLAGKALPPPYNMIGKIGGPALTMGGNALQQDIIGAPPSATAPHDVVIPHMQDSTAYSQVLDGLVANRVPTGLPPQFFAPDVPGDPRSPLHIATYDEYVTNCTRVSGLPPLNDYQFNQTLKNAVQGILGDGTVIPHMQHQYDAVTQIPDP</sequence>
<proteinExistence type="predicted"/>
<organism evidence="3 4">
    <name type="scientific">Mycobacterium alsense</name>
    <dbReference type="NCBI Taxonomy" id="324058"/>
    <lineage>
        <taxon>Bacteria</taxon>
        <taxon>Bacillati</taxon>
        <taxon>Actinomycetota</taxon>
        <taxon>Actinomycetes</taxon>
        <taxon>Mycobacteriales</taxon>
        <taxon>Mycobacteriaceae</taxon>
        <taxon>Mycobacterium</taxon>
    </lineage>
</organism>
<evidence type="ECO:0000259" key="1">
    <source>
        <dbReference type="Pfam" id="PF22905"/>
    </source>
</evidence>
<dbReference type="InterPro" id="IPR057037">
    <property type="entry name" value="TPR_rep_actino"/>
</dbReference>
<accession>A0ABD6P428</accession>
<name>A0ABD6P428_9MYCO</name>
<dbReference type="InterPro" id="IPR054469">
    <property type="entry name" value="Pred_hydrolase_N"/>
</dbReference>